<evidence type="ECO:0000313" key="10">
    <source>
        <dbReference type="Proteomes" id="UP000054302"/>
    </source>
</evidence>
<protein>
    <recommendedName>
        <fullName evidence="8">Zn(2)-C6 fungal-type domain-containing protein</fullName>
    </recommendedName>
</protein>
<keyword evidence="7" id="KW-0539">Nucleus</keyword>
<evidence type="ECO:0000256" key="4">
    <source>
        <dbReference type="ARBA" id="ARBA00023015"/>
    </source>
</evidence>
<dbReference type="GO" id="GO:0005634">
    <property type="term" value="C:nucleus"/>
    <property type="evidence" value="ECO:0007669"/>
    <property type="project" value="UniProtKB-SubCell"/>
</dbReference>
<comment type="subcellular location">
    <subcellularLocation>
        <location evidence="1">Nucleus</location>
    </subcellularLocation>
</comment>
<accession>A0A0D1ZTC3</accession>
<evidence type="ECO:0000259" key="8">
    <source>
        <dbReference type="PROSITE" id="PS50048"/>
    </source>
</evidence>
<keyword evidence="2" id="KW-0479">Metal-binding</keyword>
<dbReference type="GeneID" id="27325203"/>
<dbReference type="CDD" id="cd12148">
    <property type="entry name" value="fungal_TF_MHR"/>
    <property type="match status" value="1"/>
</dbReference>
<proteinExistence type="predicted"/>
<dbReference type="GO" id="GO:0008270">
    <property type="term" value="F:zinc ion binding"/>
    <property type="evidence" value="ECO:0007669"/>
    <property type="project" value="InterPro"/>
</dbReference>
<dbReference type="OrthoDB" id="25921at2759"/>
<evidence type="ECO:0000256" key="3">
    <source>
        <dbReference type="ARBA" id="ARBA00022833"/>
    </source>
</evidence>
<keyword evidence="5" id="KW-0238">DNA-binding</keyword>
<dbReference type="HOGENOM" id="CLU_523709_0_0_1"/>
<dbReference type="Gene3D" id="4.10.240.10">
    <property type="entry name" value="Zn(2)-C6 fungal-type DNA-binding domain"/>
    <property type="match status" value="1"/>
</dbReference>
<dbReference type="SUPFAM" id="SSF57701">
    <property type="entry name" value="Zn2/Cys6 DNA-binding domain"/>
    <property type="match status" value="1"/>
</dbReference>
<evidence type="ECO:0000313" key="9">
    <source>
        <dbReference type="EMBL" id="KIV90008.1"/>
    </source>
</evidence>
<dbReference type="PROSITE" id="PS50048">
    <property type="entry name" value="ZN2_CY6_FUNGAL_2"/>
    <property type="match status" value="1"/>
</dbReference>
<evidence type="ECO:0000256" key="7">
    <source>
        <dbReference type="ARBA" id="ARBA00023242"/>
    </source>
</evidence>
<dbReference type="OMA" id="MQNRFRK"/>
<dbReference type="Proteomes" id="UP000054302">
    <property type="component" value="Unassembled WGS sequence"/>
</dbReference>
<feature type="domain" description="Zn(2)-C6 fungal-type" evidence="8">
    <location>
        <begin position="21"/>
        <end position="51"/>
    </location>
</feature>
<keyword evidence="3" id="KW-0862">Zinc</keyword>
<dbReference type="GO" id="GO:0000981">
    <property type="term" value="F:DNA-binding transcription factor activity, RNA polymerase II-specific"/>
    <property type="evidence" value="ECO:0007669"/>
    <property type="project" value="InterPro"/>
</dbReference>
<dbReference type="GO" id="GO:0045944">
    <property type="term" value="P:positive regulation of transcription by RNA polymerase II"/>
    <property type="evidence" value="ECO:0007669"/>
    <property type="project" value="TreeGrafter"/>
</dbReference>
<dbReference type="RefSeq" id="XP_016221582.1">
    <property type="nucleotide sequence ID" value="XM_016372250.1"/>
</dbReference>
<dbReference type="InterPro" id="IPR052202">
    <property type="entry name" value="Yeast_MetPath_Reg"/>
</dbReference>
<evidence type="ECO:0000256" key="1">
    <source>
        <dbReference type="ARBA" id="ARBA00004123"/>
    </source>
</evidence>
<dbReference type="InterPro" id="IPR036864">
    <property type="entry name" value="Zn2-C6_fun-type_DNA-bd_sf"/>
</dbReference>
<dbReference type="EMBL" id="KN847524">
    <property type="protein sequence ID" value="KIV90008.1"/>
    <property type="molecule type" value="Genomic_DNA"/>
</dbReference>
<dbReference type="PANTHER" id="PTHR47782">
    <property type="entry name" value="ZN(II)2CYS6 TRANSCRIPTION FACTOR (EUROFUNG)-RELATED"/>
    <property type="match status" value="1"/>
</dbReference>
<dbReference type="SMART" id="SM00066">
    <property type="entry name" value="GAL4"/>
    <property type="match status" value="1"/>
</dbReference>
<name>A0A0D1ZTC3_EXOME</name>
<dbReference type="GO" id="GO:0043565">
    <property type="term" value="F:sequence-specific DNA binding"/>
    <property type="evidence" value="ECO:0007669"/>
    <property type="project" value="TreeGrafter"/>
</dbReference>
<keyword evidence="10" id="KW-1185">Reference proteome</keyword>
<dbReference type="CDD" id="cd00067">
    <property type="entry name" value="GAL4"/>
    <property type="match status" value="1"/>
</dbReference>
<gene>
    <name evidence="9" type="ORF">PV10_07358</name>
</gene>
<sequence>MASRASSLGYELDAILTALPACKRCRTNRRRCDTQLPSCEKCTRAKVECTYYDHVLQEELPRSYIASLVDHLTQEKDPSPTLAATEKQSTFDKLPDRVSDTKKHHFGFSEGSYRYLGDQSPLVELRLSDDSSQELDDKSSPEFPPCAAPTYSAMTPVLQQYLTRIFFDSIQPIYPILDSKAPWLSPETLTDSEPIPSQEFVLQMINAIACHCDRHHTSSLLPIATSAHTQALQYIGKATAEPSIFTLQVAILLVLYTLFDPASGNLSQRIGFATRLAIDLAAGDNEEQPSMLPRLHQIIYCLESHFCGTLVRPASLQEPSTPLIALSTTDPLELQCNLYRIQSQHRTGTLEDTLRNALRDLSPDQIANLHPNIASTVWETRLTLESSPATAIQLVIAYSNVRYIPTFLTTHWALKAGRIIVDAIAVGSKADTVELSLAYGKLVRLLTKWSERWSSASTFLESLQYTLDASSAKSAIVNQAW</sequence>
<evidence type="ECO:0000256" key="6">
    <source>
        <dbReference type="ARBA" id="ARBA00023163"/>
    </source>
</evidence>
<dbReference type="AlphaFoldDB" id="A0A0D1ZTC3"/>
<reference evidence="9 10" key="1">
    <citation type="submission" date="2015-01" db="EMBL/GenBank/DDBJ databases">
        <title>The Genome Sequence of Exophiala mesophila CBS40295.</title>
        <authorList>
            <consortium name="The Broad Institute Genomics Platform"/>
            <person name="Cuomo C."/>
            <person name="de Hoog S."/>
            <person name="Gorbushina A."/>
            <person name="Stielow B."/>
            <person name="Teixiera M."/>
            <person name="Abouelleil A."/>
            <person name="Chapman S.B."/>
            <person name="Priest M."/>
            <person name="Young S.K."/>
            <person name="Wortman J."/>
            <person name="Nusbaum C."/>
            <person name="Birren B."/>
        </authorList>
    </citation>
    <scope>NUCLEOTIDE SEQUENCE [LARGE SCALE GENOMIC DNA]</scope>
    <source>
        <strain evidence="9 10">CBS 40295</strain>
    </source>
</reference>
<dbReference type="PANTHER" id="PTHR47782:SF12">
    <property type="entry name" value="ZN(II)2CYS6 TRANSCRIPTION FACTOR (EUROFUNG)"/>
    <property type="match status" value="1"/>
</dbReference>
<evidence type="ECO:0000256" key="2">
    <source>
        <dbReference type="ARBA" id="ARBA00022723"/>
    </source>
</evidence>
<dbReference type="VEuPathDB" id="FungiDB:PV10_07358"/>
<evidence type="ECO:0000256" key="5">
    <source>
        <dbReference type="ARBA" id="ARBA00023125"/>
    </source>
</evidence>
<keyword evidence="4" id="KW-0805">Transcription regulation</keyword>
<dbReference type="PROSITE" id="PS00463">
    <property type="entry name" value="ZN2_CY6_FUNGAL_1"/>
    <property type="match status" value="1"/>
</dbReference>
<organism evidence="9 10">
    <name type="scientific">Exophiala mesophila</name>
    <name type="common">Black yeast-like fungus</name>
    <dbReference type="NCBI Taxonomy" id="212818"/>
    <lineage>
        <taxon>Eukaryota</taxon>
        <taxon>Fungi</taxon>
        <taxon>Dikarya</taxon>
        <taxon>Ascomycota</taxon>
        <taxon>Pezizomycotina</taxon>
        <taxon>Eurotiomycetes</taxon>
        <taxon>Chaetothyriomycetidae</taxon>
        <taxon>Chaetothyriales</taxon>
        <taxon>Herpotrichiellaceae</taxon>
        <taxon>Exophiala</taxon>
    </lineage>
</organism>
<dbReference type="InterPro" id="IPR001138">
    <property type="entry name" value="Zn2Cys6_DnaBD"/>
</dbReference>
<dbReference type="Pfam" id="PF00172">
    <property type="entry name" value="Zn_clus"/>
    <property type="match status" value="1"/>
</dbReference>
<keyword evidence="6" id="KW-0804">Transcription</keyword>